<dbReference type="EMBL" id="LCCC01000024">
    <property type="protein sequence ID" value="KKS23638.1"/>
    <property type="molecule type" value="Genomic_DNA"/>
</dbReference>
<dbReference type="AlphaFoldDB" id="A0A0G1AEE7"/>
<protein>
    <recommendedName>
        <fullName evidence="3">GatB/YqeY domain-containing protein</fullName>
    </recommendedName>
</protein>
<dbReference type="PANTHER" id="PTHR28055">
    <property type="entry name" value="ALTERED INHERITANCE OF MITOCHONDRIA PROTEIN 41, MITOCHONDRIAL"/>
    <property type="match status" value="1"/>
</dbReference>
<sequence length="170" mass="19221">RTQLVGFRSLSKNNFPAHNNIMLHEQIKNGIKEAMMAKDSVRLETYRGMLASFTNELVSKNRKPNEMLADEEALVVITRLSKQRKDSIEQFRKGNREDLVKEEQAQLAILETYLPKLMDKSEIEKIALLKKDQLGISDGTEKGALMSALMKDLRGKADGAVVKEVVDSLF</sequence>
<dbReference type="SUPFAM" id="SSF89095">
    <property type="entry name" value="GatB/YqeY motif"/>
    <property type="match status" value="1"/>
</dbReference>
<gene>
    <name evidence="1" type="ORF">UU82_C0024G0008</name>
</gene>
<dbReference type="Proteomes" id="UP000033949">
    <property type="component" value="Unassembled WGS sequence"/>
</dbReference>
<dbReference type="GO" id="GO:0016884">
    <property type="term" value="F:carbon-nitrogen ligase activity, with glutamine as amido-N-donor"/>
    <property type="evidence" value="ECO:0007669"/>
    <property type="project" value="InterPro"/>
</dbReference>
<reference evidence="1 2" key="1">
    <citation type="journal article" date="2015" name="Nature">
        <title>rRNA introns, odd ribosomes, and small enigmatic genomes across a large radiation of phyla.</title>
        <authorList>
            <person name="Brown C.T."/>
            <person name="Hug L.A."/>
            <person name="Thomas B.C."/>
            <person name="Sharon I."/>
            <person name="Castelle C.J."/>
            <person name="Singh A."/>
            <person name="Wilkins M.J."/>
            <person name="Williams K.H."/>
            <person name="Banfield J.F."/>
        </authorList>
    </citation>
    <scope>NUCLEOTIDE SEQUENCE [LARGE SCALE GENOMIC DNA]</scope>
</reference>
<evidence type="ECO:0000313" key="2">
    <source>
        <dbReference type="Proteomes" id="UP000033949"/>
    </source>
</evidence>
<proteinExistence type="predicted"/>
<dbReference type="Gene3D" id="1.10.1510.10">
    <property type="entry name" value="Uncharacterised protein YqeY/AIM41 PF09424, N-terminal domain"/>
    <property type="match status" value="1"/>
</dbReference>
<dbReference type="InterPro" id="IPR042184">
    <property type="entry name" value="YqeY/Aim41_N"/>
</dbReference>
<organism evidence="1 2">
    <name type="scientific">Candidatus Nomurabacteria bacterium GW2011_GWC2_41_8</name>
    <dbReference type="NCBI Taxonomy" id="1618755"/>
    <lineage>
        <taxon>Bacteria</taxon>
        <taxon>Candidatus Nomuraibacteriota</taxon>
    </lineage>
</organism>
<feature type="non-terminal residue" evidence="1">
    <location>
        <position position="1"/>
    </location>
</feature>
<dbReference type="PANTHER" id="PTHR28055:SF1">
    <property type="entry name" value="ALTERED INHERITANCE OF MITOCHONDRIA PROTEIN 41, MITOCHONDRIAL"/>
    <property type="match status" value="1"/>
</dbReference>
<evidence type="ECO:0000313" key="1">
    <source>
        <dbReference type="EMBL" id="KKS23638.1"/>
    </source>
</evidence>
<dbReference type="InterPro" id="IPR023168">
    <property type="entry name" value="GatB_Yqey_C_2"/>
</dbReference>
<comment type="caution">
    <text evidence="1">The sequence shown here is derived from an EMBL/GenBank/DDBJ whole genome shotgun (WGS) entry which is preliminary data.</text>
</comment>
<accession>A0A0G1AEE7</accession>
<dbReference type="Pfam" id="PF09424">
    <property type="entry name" value="YqeY"/>
    <property type="match status" value="1"/>
</dbReference>
<evidence type="ECO:0008006" key="3">
    <source>
        <dbReference type="Google" id="ProtNLM"/>
    </source>
</evidence>
<name>A0A0G1AEE7_9BACT</name>
<dbReference type="InterPro" id="IPR019004">
    <property type="entry name" value="YqeY/Aim41"/>
</dbReference>
<dbReference type="Gene3D" id="1.10.10.410">
    <property type="match status" value="1"/>
</dbReference>
<dbReference type="InterPro" id="IPR003789">
    <property type="entry name" value="Asn/Gln_tRNA_amidoTrase-B-like"/>
</dbReference>